<evidence type="ECO:0000313" key="2">
    <source>
        <dbReference type="Proteomes" id="UP001595907"/>
    </source>
</evidence>
<accession>A0ABV8QNJ0</accession>
<keyword evidence="2" id="KW-1185">Reference proteome</keyword>
<reference evidence="2" key="1">
    <citation type="journal article" date="2019" name="Int. J. Syst. Evol. Microbiol.">
        <title>The Global Catalogue of Microorganisms (GCM) 10K type strain sequencing project: providing services to taxonomists for standard genome sequencing and annotation.</title>
        <authorList>
            <consortium name="The Broad Institute Genomics Platform"/>
            <consortium name="The Broad Institute Genome Sequencing Center for Infectious Disease"/>
            <person name="Wu L."/>
            <person name="Ma J."/>
        </authorList>
    </citation>
    <scope>NUCLEOTIDE SEQUENCE [LARGE SCALE GENOMIC DNA]</scope>
    <source>
        <strain evidence="2">CECT 8289</strain>
    </source>
</reference>
<gene>
    <name evidence="1" type="ORF">ACFOWM_00180</name>
</gene>
<evidence type="ECO:0008006" key="3">
    <source>
        <dbReference type="Google" id="ProtNLM"/>
    </source>
</evidence>
<comment type="caution">
    <text evidence="1">The sequence shown here is derived from an EMBL/GenBank/DDBJ whole genome shotgun (WGS) entry which is preliminary data.</text>
</comment>
<name>A0ABV8QNJ0_9BACT</name>
<evidence type="ECO:0000313" key="1">
    <source>
        <dbReference type="EMBL" id="MFC4261278.1"/>
    </source>
</evidence>
<dbReference type="RefSeq" id="WP_379705324.1">
    <property type="nucleotide sequence ID" value="NZ_JBHSCZ010000001.1"/>
</dbReference>
<dbReference type="SUPFAM" id="SSF53756">
    <property type="entry name" value="UDP-Glycosyltransferase/glycogen phosphorylase"/>
    <property type="match status" value="1"/>
</dbReference>
<protein>
    <recommendedName>
        <fullName evidence="3">Glycosyltransferase subfamily 4-like N-terminal domain-containing protein</fullName>
    </recommendedName>
</protein>
<proteinExistence type="predicted"/>
<dbReference type="Proteomes" id="UP001595907">
    <property type="component" value="Unassembled WGS sequence"/>
</dbReference>
<organism evidence="1 2">
    <name type="scientific">Ferruginibacter yonginensis</name>
    <dbReference type="NCBI Taxonomy" id="1310416"/>
    <lineage>
        <taxon>Bacteria</taxon>
        <taxon>Pseudomonadati</taxon>
        <taxon>Bacteroidota</taxon>
        <taxon>Chitinophagia</taxon>
        <taxon>Chitinophagales</taxon>
        <taxon>Chitinophagaceae</taxon>
        <taxon>Ferruginibacter</taxon>
    </lineage>
</organism>
<sequence>MKKVLIIYPHFPPSNLAGVHRPRLFAQHLPSFGWEPIILTVAEKFYEEAPDYNLVKLLPARLRIEKVAAMPVTKPRLVGDIGLRGFLPLYKKAKAIIKAEVIDFIYIPIPSFYGALLGRRLHATTGVPYGIDYIDPWVHVFPGSNKVLSRHWLSTQLAKFLEPIAVKKASLITGVAAGYYKPVLERNPHLKTQAVVGAMPYGGEKADHAIVPSLSITPYLFTAEQGIFKMMYAGAMLPKAYEPLEAIFKAISANKAAFSNVQFHFVGTGSRALDDQSYTIKPLAEKYGLYNSIVFEYPKRIPYLDVLVHLNIANGIFILGSTEPHYTPSKTYQAVLSEKPLFAVLHQQSTAVAIVRQSNAGVVLAFDGAAGVGTITADFITHFMAYQQFASTYNIAQVDMQLFEQYSAKNVTAALANLLDKVVPTAQPSSTQH</sequence>
<dbReference type="EMBL" id="JBHSCZ010000001">
    <property type="protein sequence ID" value="MFC4261278.1"/>
    <property type="molecule type" value="Genomic_DNA"/>
</dbReference>